<dbReference type="PANTHER" id="PTHR46501">
    <property type="entry name" value="MYOMEGALIN"/>
    <property type="match status" value="1"/>
</dbReference>
<dbReference type="InterPro" id="IPR052593">
    <property type="entry name" value="MT-associated_AKAP9-binding"/>
</dbReference>
<dbReference type="GO" id="GO:0005813">
    <property type="term" value="C:centrosome"/>
    <property type="evidence" value="ECO:0007669"/>
    <property type="project" value="TreeGrafter"/>
</dbReference>
<feature type="coiled-coil region" evidence="1">
    <location>
        <begin position="190"/>
        <end position="356"/>
    </location>
</feature>
<name>H2TRU7_TAKRU</name>
<protein>
    <submittedName>
        <fullName evidence="2">Uncharacterized protein</fullName>
    </submittedName>
</protein>
<reference evidence="2" key="3">
    <citation type="submission" date="2025-09" db="UniProtKB">
        <authorList>
            <consortium name="Ensembl"/>
        </authorList>
    </citation>
    <scope>IDENTIFICATION</scope>
</reference>
<dbReference type="AlphaFoldDB" id="H2TRU7"/>
<dbReference type="GO" id="GO:0090063">
    <property type="term" value="P:positive regulation of microtubule nucleation"/>
    <property type="evidence" value="ECO:0007669"/>
    <property type="project" value="TreeGrafter"/>
</dbReference>
<reference evidence="2 3" key="1">
    <citation type="journal article" date="2011" name="Genome Biol. Evol.">
        <title>Integration of the genetic map and genome assembly of fugu facilitates insights into distinct features of genome evolution in teleosts and mammals.</title>
        <authorList>
            <person name="Kai W."/>
            <person name="Kikuchi K."/>
            <person name="Tohari S."/>
            <person name="Chew A.K."/>
            <person name="Tay A."/>
            <person name="Fujiwara A."/>
            <person name="Hosoya S."/>
            <person name="Suetake H."/>
            <person name="Naruse K."/>
            <person name="Brenner S."/>
            <person name="Suzuki Y."/>
            <person name="Venkatesh B."/>
        </authorList>
    </citation>
    <scope>NUCLEOTIDE SEQUENCE [LARGE SCALE GENOMIC DNA]</scope>
</reference>
<dbReference type="GeneTree" id="ENSGT00950000183190"/>
<dbReference type="GO" id="GO:1903358">
    <property type="term" value="P:regulation of Golgi organization"/>
    <property type="evidence" value="ECO:0007669"/>
    <property type="project" value="TreeGrafter"/>
</dbReference>
<dbReference type="GO" id="GO:0060090">
    <property type="term" value="F:molecular adaptor activity"/>
    <property type="evidence" value="ECO:0007669"/>
    <property type="project" value="TreeGrafter"/>
</dbReference>
<reference evidence="2" key="2">
    <citation type="submission" date="2025-08" db="UniProtKB">
        <authorList>
            <consortium name="Ensembl"/>
        </authorList>
    </citation>
    <scope>IDENTIFICATION</scope>
</reference>
<accession>H2TRU7</accession>
<dbReference type="GO" id="GO:0005794">
    <property type="term" value="C:Golgi apparatus"/>
    <property type="evidence" value="ECO:0007669"/>
    <property type="project" value="TreeGrafter"/>
</dbReference>
<keyword evidence="1" id="KW-0175">Coiled coil</keyword>
<sequence>IKMLDHPVVPKPTTWSASFIQYLYMFETLTFESDVPLSFCLQKLQEKLTEMERELRSIRQAAQSQERTIQGLTESNSTKDREVQELYQLIEGQNTTLCKLRELAHRNQLAQKGVSESVVLAQLQSELVGVQSSLFSLGLELEASQRRLRQSQRQGDDLVRLKDRLNSDLQEVLQHREVTEKHNQDLRCALHKSRSELQAKEAALKDSEAERCAVVQEKDRSITQLKHSLQDKEQQLQEYAEMLETSSTKPRDALLEKLRERIKDRDRALERSIDEKYHCVEELEGQVRRLQLALREKERDLERLRCILSSNEETMTSLEALVRGKELELEQAAEAYRNLQWLKQQTEEKERNTQREKDIIISQLQSALQTRSQETQVTLSHFPCAFIVICCNRYCTAPVKSSLCSQTCAACSQI</sequence>
<dbReference type="PANTHER" id="PTHR46501:SF2">
    <property type="entry name" value="MYOMEGALIN"/>
    <property type="match status" value="1"/>
</dbReference>
<dbReference type="InParanoid" id="H2TRU7"/>
<evidence type="ECO:0000256" key="1">
    <source>
        <dbReference type="SAM" id="Coils"/>
    </source>
</evidence>
<feature type="coiled-coil region" evidence="1">
    <location>
        <begin position="41"/>
        <end position="68"/>
    </location>
</feature>
<dbReference type="Proteomes" id="UP000005226">
    <property type="component" value="Chromosome 22"/>
</dbReference>
<dbReference type="GO" id="GO:0007098">
    <property type="term" value="P:centrosome cycle"/>
    <property type="evidence" value="ECO:0007669"/>
    <property type="project" value="TreeGrafter"/>
</dbReference>
<organism evidence="2 3">
    <name type="scientific">Takifugu rubripes</name>
    <name type="common">Japanese pufferfish</name>
    <name type="synonym">Fugu rubripes</name>
    <dbReference type="NCBI Taxonomy" id="31033"/>
    <lineage>
        <taxon>Eukaryota</taxon>
        <taxon>Metazoa</taxon>
        <taxon>Chordata</taxon>
        <taxon>Craniata</taxon>
        <taxon>Vertebrata</taxon>
        <taxon>Euteleostomi</taxon>
        <taxon>Actinopterygii</taxon>
        <taxon>Neopterygii</taxon>
        <taxon>Teleostei</taxon>
        <taxon>Neoteleostei</taxon>
        <taxon>Acanthomorphata</taxon>
        <taxon>Eupercaria</taxon>
        <taxon>Tetraodontiformes</taxon>
        <taxon>Tetradontoidea</taxon>
        <taxon>Tetraodontidae</taxon>
        <taxon>Takifugu</taxon>
    </lineage>
</organism>
<evidence type="ECO:0000313" key="2">
    <source>
        <dbReference type="Ensembl" id="ENSTRUP00000027404.3"/>
    </source>
</evidence>
<proteinExistence type="predicted"/>
<dbReference type="HOGENOM" id="CLU_000727_0_0_1"/>
<dbReference type="Ensembl" id="ENSTRUT00000027513.3">
    <property type="protein sequence ID" value="ENSTRUP00000027404.3"/>
    <property type="gene ID" value="ENSTRUG00000029868.1"/>
</dbReference>
<evidence type="ECO:0000313" key="3">
    <source>
        <dbReference type="Proteomes" id="UP000005226"/>
    </source>
</evidence>
<keyword evidence="3" id="KW-1185">Reference proteome</keyword>
<dbReference type="OMA" id="YSEMMES"/>